<evidence type="ECO:0000256" key="6">
    <source>
        <dbReference type="ARBA" id="ARBA00022679"/>
    </source>
</evidence>
<evidence type="ECO:0000313" key="20">
    <source>
        <dbReference type="Proteomes" id="UP000292781"/>
    </source>
</evidence>
<evidence type="ECO:0000256" key="4">
    <source>
        <dbReference type="ARBA" id="ARBA00022475"/>
    </source>
</evidence>
<feature type="transmembrane region" description="Helical" evidence="15">
    <location>
        <begin position="88"/>
        <end position="111"/>
    </location>
</feature>
<dbReference type="InterPro" id="IPR036890">
    <property type="entry name" value="HATPase_C_sf"/>
</dbReference>
<evidence type="ECO:0000256" key="12">
    <source>
        <dbReference type="ARBA" id="ARBA00023012"/>
    </source>
</evidence>
<keyword evidence="5" id="KW-0597">Phosphoprotein</keyword>
<evidence type="ECO:0000256" key="5">
    <source>
        <dbReference type="ARBA" id="ARBA00022553"/>
    </source>
</evidence>
<evidence type="ECO:0000256" key="7">
    <source>
        <dbReference type="ARBA" id="ARBA00022692"/>
    </source>
</evidence>
<evidence type="ECO:0000256" key="3">
    <source>
        <dbReference type="ARBA" id="ARBA00012438"/>
    </source>
</evidence>
<dbReference type="OrthoDB" id="9776727at2"/>
<reference evidence="19 20" key="1">
    <citation type="submission" date="2019-02" db="EMBL/GenBank/DDBJ databases">
        <title>Siculibacillus lacustris gen. nov., sp. nov., a new rosette-forming bacterium isolated from a freshwater crater lake (Lake St. Ana, Romania).</title>
        <authorList>
            <person name="Felfoldi T."/>
            <person name="Marton Z."/>
            <person name="Szabo A."/>
            <person name="Mentes A."/>
            <person name="Boka K."/>
            <person name="Marialigeti K."/>
            <person name="Mathe I."/>
            <person name="Koncz M."/>
            <person name="Schumann P."/>
            <person name="Toth E."/>
        </authorList>
    </citation>
    <scope>NUCLEOTIDE SEQUENCE [LARGE SCALE GENOMIC DNA]</scope>
    <source>
        <strain evidence="19 20">SA-279</strain>
    </source>
</reference>
<dbReference type="SMART" id="SM00304">
    <property type="entry name" value="HAMP"/>
    <property type="match status" value="1"/>
</dbReference>
<dbReference type="Gene3D" id="3.30.565.10">
    <property type="entry name" value="Histidine kinase-like ATPase, C-terminal domain"/>
    <property type="match status" value="1"/>
</dbReference>
<dbReference type="PROSITE" id="PS50109">
    <property type="entry name" value="HIS_KIN"/>
    <property type="match status" value="1"/>
</dbReference>
<evidence type="ECO:0000256" key="10">
    <source>
        <dbReference type="ARBA" id="ARBA00022840"/>
    </source>
</evidence>
<feature type="transmembrane region" description="Helical" evidence="15">
    <location>
        <begin position="16"/>
        <end position="36"/>
    </location>
</feature>
<evidence type="ECO:0000259" key="17">
    <source>
        <dbReference type="PROSITE" id="PS50112"/>
    </source>
</evidence>
<keyword evidence="8" id="KW-0547">Nucleotide-binding</keyword>
<dbReference type="PANTHER" id="PTHR43065">
    <property type="entry name" value="SENSOR HISTIDINE KINASE"/>
    <property type="match status" value="1"/>
</dbReference>
<comment type="caution">
    <text evidence="19">The sequence shown here is derived from an EMBL/GenBank/DDBJ whole genome shotgun (WGS) entry which is preliminary data.</text>
</comment>
<feature type="transmembrane region" description="Helical" evidence="15">
    <location>
        <begin position="287"/>
        <end position="312"/>
    </location>
</feature>
<dbReference type="Proteomes" id="UP000292781">
    <property type="component" value="Unassembled WGS sequence"/>
</dbReference>
<feature type="compositionally biased region" description="Low complexity" evidence="14">
    <location>
        <begin position="734"/>
        <end position="751"/>
    </location>
</feature>
<dbReference type="SMART" id="SM00387">
    <property type="entry name" value="HATPase_c"/>
    <property type="match status" value="1"/>
</dbReference>
<keyword evidence="7 15" id="KW-0812">Transmembrane</keyword>
<evidence type="ECO:0000256" key="1">
    <source>
        <dbReference type="ARBA" id="ARBA00000085"/>
    </source>
</evidence>
<dbReference type="InterPro" id="IPR035965">
    <property type="entry name" value="PAS-like_dom_sf"/>
</dbReference>
<dbReference type="InterPro" id="IPR004358">
    <property type="entry name" value="Sig_transdc_His_kin-like_C"/>
</dbReference>
<feature type="region of interest" description="Disordered" evidence="14">
    <location>
        <begin position="727"/>
        <end position="760"/>
    </location>
</feature>
<dbReference type="SUPFAM" id="SSF55874">
    <property type="entry name" value="ATPase domain of HSP90 chaperone/DNA topoisomerase II/histidine kinase"/>
    <property type="match status" value="1"/>
</dbReference>
<dbReference type="Pfam" id="PF19312">
    <property type="entry name" value="NtrY_N"/>
    <property type="match status" value="1"/>
</dbReference>
<proteinExistence type="predicted"/>
<comment type="catalytic activity">
    <reaction evidence="1">
        <text>ATP + protein L-histidine = ADP + protein N-phospho-L-histidine.</text>
        <dbReference type="EC" id="2.7.13.3"/>
    </reaction>
</comment>
<keyword evidence="13 15" id="KW-0472">Membrane</keyword>
<keyword evidence="11 15" id="KW-1133">Transmembrane helix</keyword>
<dbReference type="InterPro" id="IPR045671">
    <property type="entry name" value="NtrY-like_N"/>
</dbReference>
<dbReference type="EMBL" id="SJFN01000017">
    <property type="protein sequence ID" value="TBW37062.1"/>
    <property type="molecule type" value="Genomic_DNA"/>
</dbReference>
<dbReference type="SMART" id="SM00388">
    <property type="entry name" value="HisKA"/>
    <property type="match status" value="1"/>
</dbReference>
<dbReference type="SUPFAM" id="SSF158472">
    <property type="entry name" value="HAMP domain-like"/>
    <property type="match status" value="1"/>
</dbReference>
<dbReference type="InterPro" id="IPR003660">
    <property type="entry name" value="HAMP_dom"/>
</dbReference>
<evidence type="ECO:0000256" key="11">
    <source>
        <dbReference type="ARBA" id="ARBA00022989"/>
    </source>
</evidence>
<dbReference type="InterPro" id="IPR005467">
    <property type="entry name" value="His_kinase_dom"/>
</dbReference>
<dbReference type="CDD" id="cd00130">
    <property type="entry name" value="PAS"/>
    <property type="match status" value="1"/>
</dbReference>
<dbReference type="Pfam" id="PF08448">
    <property type="entry name" value="PAS_4"/>
    <property type="match status" value="1"/>
</dbReference>
<dbReference type="AlphaFoldDB" id="A0A4Q9VN46"/>
<dbReference type="InterPro" id="IPR000014">
    <property type="entry name" value="PAS"/>
</dbReference>
<dbReference type="Gene3D" id="1.10.287.130">
    <property type="match status" value="1"/>
</dbReference>
<evidence type="ECO:0000313" key="19">
    <source>
        <dbReference type="EMBL" id="TBW37062.1"/>
    </source>
</evidence>
<dbReference type="EC" id="2.7.13.3" evidence="3"/>
<feature type="domain" description="Histidine kinase" evidence="16">
    <location>
        <begin position="504"/>
        <end position="726"/>
    </location>
</feature>
<dbReference type="GO" id="GO:0005524">
    <property type="term" value="F:ATP binding"/>
    <property type="evidence" value="ECO:0007669"/>
    <property type="project" value="UniProtKB-KW"/>
</dbReference>
<dbReference type="InterPro" id="IPR013656">
    <property type="entry name" value="PAS_4"/>
</dbReference>
<dbReference type="InterPro" id="IPR003661">
    <property type="entry name" value="HisK_dim/P_dom"/>
</dbReference>
<dbReference type="Gene3D" id="6.10.340.10">
    <property type="match status" value="1"/>
</dbReference>
<keyword evidence="6" id="KW-0808">Transferase</keyword>
<dbReference type="PROSITE" id="PS50112">
    <property type="entry name" value="PAS"/>
    <property type="match status" value="1"/>
</dbReference>
<evidence type="ECO:0000256" key="9">
    <source>
        <dbReference type="ARBA" id="ARBA00022777"/>
    </source>
</evidence>
<dbReference type="InterPro" id="IPR017232">
    <property type="entry name" value="NtrY"/>
</dbReference>
<dbReference type="GO" id="GO:0005886">
    <property type="term" value="C:plasma membrane"/>
    <property type="evidence" value="ECO:0007669"/>
    <property type="project" value="UniProtKB-SubCell"/>
</dbReference>
<dbReference type="PIRSF" id="PIRSF037532">
    <property type="entry name" value="STHK_NtrY"/>
    <property type="match status" value="1"/>
</dbReference>
<comment type="subcellular location">
    <subcellularLocation>
        <location evidence="2">Cell membrane</location>
        <topology evidence="2">Multi-pass membrane protein</topology>
    </subcellularLocation>
</comment>
<keyword evidence="10" id="KW-0067">ATP-binding</keyword>
<name>A0A4Q9VN46_9HYPH</name>
<dbReference type="Pfam" id="PF00672">
    <property type="entry name" value="HAMP"/>
    <property type="match status" value="1"/>
</dbReference>
<dbReference type="CDD" id="cd00082">
    <property type="entry name" value="HisKA"/>
    <property type="match status" value="1"/>
</dbReference>
<dbReference type="SUPFAM" id="SSF47384">
    <property type="entry name" value="Homodimeric domain of signal transducing histidine kinase"/>
    <property type="match status" value="1"/>
</dbReference>
<dbReference type="GO" id="GO:0000155">
    <property type="term" value="F:phosphorelay sensor kinase activity"/>
    <property type="evidence" value="ECO:0007669"/>
    <property type="project" value="InterPro"/>
</dbReference>
<feature type="domain" description="HAMP" evidence="18">
    <location>
        <begin position="313"/>
        <end position="366"/>
    </location>
</feature>
<dbReference type="CDD" id="cd06225">
    <property type="entry name" value="HAMP"/>
    <property type="match status" value="1"/>
</dbReference>
<evidence type="ECO:0000256" key="14">
    <source>
        <dbReference type="SAM" id="MobiDB-lite"/>
    </source>
</evidence>
<evidence type="ECO:0000256" key="13">
    <source>
        <dbReference type="ARBA" id="ARBA00023136"/>
    </source>
</evidence>
<dbReference type="SUPFAM" id="SSF55785">
    <property type="entry name" value="PYP-like sensor domain (PAS domain)"/>
    <property type="match status" value="1"/>
</dbReference>
<evidence type="ECO:0000256" key="8">
    <source>
        <dbReference type="ARBA" id="ARBA00022741"/>
    </source>
</evidence>
<evidence type="ECO:0000259" key="16">
    <source>
        <dbReference type="PROSITE" id="PS50109"/>
    </source>
</evidence>
<dbReference type="Gene3D" id="3.30.450.20">
    <property type="entry name" value="PAS domain"/>
    <property type="match status" value="1"/>
</dbReference>
<dbReference type="PROSITE" id="PS50885">
    <property type="entry name" value="HAMP"/>
    <property type="match status" value="1"/>
</dbReference>
<protein>
    <recommendedName>
        <fullName evidence="3">histidine kinase</fullName>
        <ecNumber evidence="3">2.7.13.3</ecNumber>
    </recommendedName>
</protein>
<keyword evidence="4" id="KW-1003">Cell membrane</keyword>
<accession>A0A4Q9VN46</accession>
<evidence type="ECO:0000256" key="15">
    <source>
        <dbReference type="SAM" id="Phobius"/>
    </source>
</evidence>
<organism evidence="19 20">
    <name type="scientific">Siculibacillus lacustris</name>
    <dbReference type="NCBI Taxonomy" id="1549641"/>
    <lineage>
        <taxon>Bacteria</taxon>
        <taxon>Pseudomonadati</taxon>
        <taxon>Pseudomonadota</taxon>
        <taxon>Alphaproteobacteria</taxon>
        <taxon>Hyphomicrobiales</taxon>
        <taxon>Ancalomicrobiaceae</taxon>
        <taxon>Siculibacillus</taxon>
    </lineage>
</organism>
<dbReference type="InterPro" id="IPR003594">
    <property type="entry name" value="HATPase_dom"/>
</dbReference>
<evidence type="ECO:0000256" key="2">
    <source>
        <dbReference type="ARBA" id="ARBA00004651"/>
    </source>
</evidence>
<dbReference type="InterPro" id="IPR036097">
    <property type="entry name" value="HisK_dim/P_sf"/>
</dbReference>
<evidence type="ECO:0000259" key="18">
    <source>
        <dbReference type="PROSITE" id="PS50885"/>
    </source>
</evidence>
<keyword evidence="9 19" id="KW-0418">Kinase</keyword>
<feature type="domain" description="PAS" evidence="17">
    <location>
        <begin position="378"/>
        <end position="422"/>
    </location>
</feature>
<keyword evidence="12" id="KW-0902">Two-component regulatory system</keyword>
<sequence length="760" mass="81970">MAIAPVGDATRRMRKLGLVLTVIALATVVASFAILTGMTRIVPTSAVVRVTLTVNAVFLAVLTGLITWELVGLWVAWRAGRAAANLHLRVIGVFSAVAAAPALIVAILASVTLDRGLDRWFEDRTRTIVESAAQVGEAYIREHGRAIRADAIAMATDVDRAKALYDSEPDRFDALMMTQARLRGLPAVFLLAADGTIITRTLLAPEWTEPLMPPPEAMVEAAQGEPIVLTPGASSQVGVITKLGEFEDTYLYVTRPLDPVVLGPLHQAQAAAGDYRQLESSRFGAQLAFGLIFVGVAFIFLIAAIWIGIGFANRLVSPIRRLILAADYVSKGHLAVQVPVRRKEGDLAHLAETFNTMTNELRGQRAELIAAKDQIDRRRRFTEAVLAGVDAGVLGIDAEGRITLANRTATTLLATPEADLIGARVFEVAPELGPILEAALGDETPRPHQGQITLRRAGREQTITARLTREASDAIGRSYVVTLDDITDLVAAQRSSAWADVARRIAHEIKNPLTPIQLSAERLKRRYGKRIEDDRGVFDQCIDTIIRQVGDIERMVNEFASFARMPKPQLVAADVGEALREAVFLMAVAKPDIVFHTDLPDIPVLGRFDQRLLLQAFTNIVKNACEAIEAVTGDGGAGGHVEARLRRTPEGIVVEVIDDGIGLPAENRHRLLEPYVTTREKGTGLGLAIVRKIVEDHRGRIDLVDAPAVASGGRGTLVRLLLPEAGVPEDETSTRTLPPSAPAPTASISTTDSEVPTDGV</sequence>
<dbReference type="PRINTS" id="PR00344">
    <property type="entry name" value="BCTRLSENSOR"/>
</dbReference>
<dbReference type="PANTHER" id="PTHR43065:SF10">
    <property type="entry name" value="PEROXIDE STRESS-ACTIVATED HISTIDINE KINASE MAK3"/>
    <property type="match status" value="1"/>
</dbReference>
<gene>
    <name evidence="19" type="ORF">EYW49_12800</name>
</gene>
<dbReference type="Pfam" id="PF02518">
    <property type="entry name" value="HATPase_c"/>
    <property type="match status" value="1"/>
</dbReference>
<keyword evidence="20" id="KW-1185">Reference proteome</keyword>
<dbReference type="Pfam" id="PF00512">
    <property type="entry name" value="HisKA"/>
    <property type="match status" value="1"/>
</dbReference>
<feature type="transmembrane region" description="Helical" evidence="15">
    <location>
        <begin position="56"/>
        <end position="76"/>
    </location>
</feature>